<organism evidence="1 2">
    <name type="scientific">Ruminiclostridium cellulolyticum (strain ATCC 35319 / DSM 5812 / JCM 6584 / H10)</name>
    <name type="common">Clostridium cellulolyticum</name>
    <dbReference type="NCBI Taxonomy" id="394503"/>
    <lineage>
        <taxon>Bacteria</taxon>
        <taxon>Bacillati</taxon>
        <taxon>Bacillota</taxon>
        <taxon>Clostridia</taxon>
        <taxon>Eubacteriales</taxon>
        <taxon>Oscillospiraceae</taxon>
        <taxon>Ruminiclostridium</taxon>
    </lineage>
</organism>
<dbReference type="HOGENOM" id="CLU_3214424_0_0_9"/>
<sequence>MRIPISAQKDLSTGETTYQYIEIDEKVLTDFFKNKFDRVEQNAT</sequence>
<dbReference type="RefSeq" id="WP_015926425.1">
    <property type="nucleotide sequence ID" value="NC_011898.1"/>
</dbReference>
<gene>
    <name evidence="1" type="ordered locus">Ccel_3074</name>
</gene>
<proteinExistence type="predicted"/>
<reference evidence="1 2" key="1">
    <citation type="submission" date="2009-01" db="EMBL/GenBank/DDBJ databases">
        <title>Complete sequence of Clostridium cellulolyticum H10.</title>
        <authorList>
            <consortium name="US DOE Joint Genome Institute"/>
            <person name="Lucas S."/>
            <person name="Copeland A."/>
            <person name="Lapidus A."/>
            <person name="Glavina del Rio T."/>
            <person name="Dalin E."/>
            <person name="Tice H."/>
            <person name="Bruce D."/>
            <person name="Goodwin L."/>
            <person name="Pitluck S."/>
            <person name="Chertkov O."/>
            <person name="Saunders E."/>
            <person name="Brettin T."/>
            <person name="Detter J.C."/>
            <person name="Han C."/>
            <person name="Larimer F."/>
            <person name="Land M."/>
            <person name="Hauser L."/>
            <person name="Kyrpides N."/>
            <person name="Ivanova N."/>
            <person name="Zhou J."/>
            <person name="Richardson P."/>
        </authorList>
    </citation>
    <scope>NUCLEOTIDE SEQUENCE [LARGE SCALE GENOMIC DNA]</scope>
    <source>
        <strain evidence="2">ATCC 35319 / DSM 5812 / JCM 6584 / H10</strain>
    </source>
</reference>
<dbReference type="KEGG" id="cce:Ccel_3074"/>
<name>B8I934_RUMCH</name>
<accession>B8I934</accession>
<evidence type="ECO:0000313" key="2">
    <source>
        <dbReference type="Proteomes" id="UP000001349"/>
    </source>
</evidence>
<evidence type="ECO:0000313" key="1">
    <source>
        <dbReference type="EMBL" id="ACL77366.1"/>
    </source>
</evidence>
<dbReference type="AlphaFoldDB" id="B8I934"/>
<protein>
    <submittedName>
        <fullName evidence="1">Uncharacterized protein</fullName>
    </submittedName>
</protein>
<keyword evidence="2" id="KW-1185">Reference proteome</keyword>
<dbReference type="STRING" id="394503.Ccel_3074"/>
<dbReference type="Proteomes" id="UP000001349">
    <property type="component" value="Chromosome"/>
</dbReference>
<dbReference type="EMBL" id="CP001348">
    <property type="protein sequence ID" value="ACL77366.1"/>
    <property type="molecule type" value="Genomic_DNA"/>
</dbReference>